<name>A0A9P3GP00_9APHY</name>
<evidence type="ECO:0000313" key="5">
    <source>
        <dbReference type="Proteomes" id="UP000703269"/>
    </source>
</evidence>
<protein>
    <recommendedName>
        <fullName evidence="3">Nephrocystin 3-like N-terminal domain-containing protein</fullName>
    </recommendedName>
</protein>
<dbReference type="Proteomes" id="UP000703269">
    <property type="component" value="Unassembled WGS sequence"/>
</dbReference>
<evidence type="ECO:0000313" key="4">
    <source>
        <dbReference type="EMBL" id="GJE96915.1"/>
    </source>
</evidence>
<gene>
    <name evidence="4" type="ORF">PsYK624_131230</name>
</gene>
<reference evidence="4 5" key="1">
    <citation type="submission" date="2021-08" db="EMBL/GenBank/DDBJ databases">
        <title>Draft Genome Sequence of Phanerochaete sordida strain YK-624.</title>
        <authorList>
            <person name="Mori T."/>
            <person name="Dohra H."/>
            <person name="Suzuki T."/>
            <person name="Kawagishi H."/>
            <person name="Hirai H."/>
        </authorList>
    </citation>
    <scope>NUCLEOTIDE SEQUENCE [LARGE SCALE GENOMIC DNA]</scope>
    <source>
        <strain evidence="4 5">YK-624</strain>
    </source>
</reference>
<dbReference type="Gene3D" id="3.40.50.300">
    <property type="entry name" value="P-loop containing nucleotide triphosphate hydrolases"/>
    <property type="match status" value="1"/>
</dbReference>
<dbReference type="InterPro" id="IPR059179">
    <property type="entry name" value="MLKL-like_MCAfunc"/>
</dbReference>
<dbReference type="AlphaFoldDB" id="A0A9P3GP00"/>
<accession>A0A9P3GP00</accession>
<dbReference type="SUPFAM" id="SSF52540">
    <property type="entry name" value="P-loop containing nucleoside triphosphate hydrolases"/>
    <property type="match status" value="1"/>
</dbReference>
<dbReference type="InterPro" id="IPR056884">
    <property type="entry name" value="NPHP3-like_N"/>
</dbReference>
<dbReference type="PANTHER" id="PTHR10039">
    <property type="entry name" value="AMELOGENIN"/>
    <property type="match status" value="1"/>
</dbReference>
<dbReference type="CDD" id="cd21037">
    <property type="entry name" value="MLKL_NTD"/>
    <property type="match status" value="1"/>
</dbReference>
<keyword evidence="1" id="KW-0677">Repeat</keyword>
<comment type="caution">
    <text evidence="4">The sequence shown here is derived from an EMBL/GenBank/DDBJ whole genome shotgun (WGS) entry which is preliminary data.</text>
</comment>
<feature type="coiled-coil region" evidence="2">
    <location>
        <begin position="113"/>
        <end position="173"/>
    </location>
</feature>
<evidence type="ECO:0000259" key="3">
    <source>
        <dbReference type="Pfam" id="PF24883"/>
    </source>
</evidence>
<evidence type="ECO:0000256" key="2">
    <source>
        <dbReference type="SAM" id="Coils"/>
    </source>
</evidence>
<proteinExistence type="predicted"/>
<feature type="domain" description="Nephrocystin 3-like N-terminal" evidence="3">
    <location>
        <begin position="233"/>
        <end position="406"/>
    </location>
</feature>
<dbReference type="InterPro" id="IPR027417">
    <property type="entry name" value="P-loop_NTPase"/>
</dbReference>
<dbReference type="EMBL" id="BPQB01000065">
    <property type="protein sequence ID" value="GJE96915.1"/>
    <property type="molecule type" value="Genomic_DNA"/>
</dbReference>
<dbReference type="Pfam" id="PF24883">
    <property type="entry name" value="NPHP3_N"/>
    <property type="match status" value="1"/>
</dbReference>
<sequence length="861" mass="94820">MSSNLKEKARRLKGELEDMALPAARKAFDVLEIAASFTPVPGLDLVFKTLSCIVEMTEDARANKETREAFLSSVQSLLSALESANGEAKTLVRRASVGDDEKQKKAMDEIKHSRELQGAIEGLRSSIEDVEKDAVSLKHRRGVRGAIGSVIYASQDEDALQKMRKKLEDAIHRFQTSSALAIDKGLQVIQRLLKEAEDERVIDKLTRADAGYRAVDYLKSGFMDGTRNKLFDEIRTWATGQLPPDAPKRFYALFGRAGMGKSAVAHRLCRHLSEGDFLPSDSSLVLGASFFFVRDSGDKASALLLPPTIAWQLSGCKSHPILRTLIADAARSYIVHGTQQQLDHAFCGLLEPLSAASASLAPNHRVFLVIDGLDECSDQRLITEALTHLFTLVRTLPWLYIFAASRPEPHIMGAFSSSAATAIVHTQDLGEPSDSREDVEIYIRNMLLTAPLSPYSKLLISERSDTDLLQHLLDRAGGLFIFARIACNFLLENQDAPDSALQLILSPIEGGPLRSLDSLYLQILHFAFPPSTLDMFPDKHAHLLASLHILLLCNDPLALPILQPGSLALLGHQLCQTTLIRNRLPAKAANTHISLTKKNIESIIHSLRSVLSTDEDGRVAPLHATLGEFLLDPTRCTDPLYQVNEGEGHAGLASACLGVASSLRATTDILATFRDKDVDLRTYQYAIWYLGDHAGSAMWTKSLDNSLTQLVSTLQLSLMARLVMIVPGTSGAVRDHYQGLQSFCKKSTNGASTGSESKGASEASLAEEYLKFMAYCLCLMDHVRSHPGEDWPDISGETVQKYFVKLLRDGLRGRSIVQVAEGWAADQIEVGRYRSVVLALKAEIDQDERARSLWYDFSIEY</sequence>
<evidence type="ECO:0000256" key="1">
    <source>
        <dbReference type="ARBA" id="ARBA00022737"/>
    </source>
</evidence>
<organism evidence="4 5">
    <name type="scientific">Phanerochaete sordida</name>
    <dbReference type="NCBI Taxonomy" id="48140"/>
    <lineage>
        <taxon>Eukaryota</taxon>
        <taxon>Fungi</taxon>
        <taxon>Dikarya</taxon>
        <taxon>Basidiomycota</taxon>
        <taxon>Agaricomycotina</taxon>
        <taxon>Agaricomycetes</taxon>
        <taxon>Polyporales</taxon>
        <taxon>Phanerochaetaceae</taxon>
        <taxon>Phanerochaete</taxon>
    </lineage>
</organism>
<dbReference type="PANTHER" id="PTHR10039:SF17">
    <property type="entry name" value="FUNGAL STAND N-TERMINAL GOODBYE DOMAIN-CONTAINING PROTEIN-RELATED"/>
    <property type="match status" value="1"/>
</dbReference>
<keyword evidence="5" id="KW-1185">Reference proteome</keyword>
<dbReference type="OrthoDB" id="4760524at2759"/>
<keyword evidence="2" id="KW-0175">Coiled coil</keyword>